<dbReference type="InterPro" id="IPR000394">
    <property type="entry name" value="RNA_pol_sigma_54"/>
</dbReference>
<gene>
    <name evidence="13" type="primary">rpoN</name>
    <name evidence="13" type="ORF">LMG32879_000205</name>
</gene>
<dbReference type="PROSITE" id="PS50044">
    <property type="entry name" value="SIGMA54_3"/>
    <property type="match status" value="1"/>
</dbReference>
<comment type="function">
    <text evidence="9">Sigma factors are initiation factors that promote the attachment of RNA polymerase to specific initiation sites and are then released.</text>
</comment>
<dbReference type="PROSITE" id="PS00718">
    <property type="entry name" value="SIGMA54_2"/>
    <property type="match status" value="1"/>
</dbReference>
<dbReference type="PANTHER" id="PTHR32248">
    <property type="entry name" value="RNA POLYMERASE SIGMA-54 FACTOR"/>
    <property type="match status" value="1"/>
</dbReference>
<evidence type="ECO:0000259" key="11">
    <source>
        <dbReference type="Pfam" id="PF04552"/>
    </source>
</evidence>
<dbReference type="RefSeq" id="WP_289842297.1">
    <property type="nucleotide sequence ID" value="NZ_CATKSH010000001.1"/>
</dbReference>
<dbReference type="PROSITE" id="PS00717">
    <property type="entry name" value="SIGMA54_1"/>
    <property type="match status" value="1"/>
</dbReference>
<dbReference type="Pfam" id="PF00309">
    <property type="entry name" value="Sigma54_AID"/>
    <property type="match status" value="1"/>
</dbReference>
<dbReference type="InterPro" id="IPR007634">
    <property type="entry name" value="RNA_pol_sigma_54_DNA-bd"/>
</dbReference>
<dbReference type="GO" id="GO:0000428">
    <property type="term" value="C:DNA-directed RNA polymerase complex"/>
    <property type="evidence" value="ECO:0007669"/>
    <property type="project" value="UniProtKB-KW"/>
</dbReference>
<accession>A0AA35UGA5</accession>
<keyword evidence="8 9" id="KW-0804">Transcription</keyword>
<feature type="domain" description="RNA polymerase sigma factor 54 core-binding" evidence="12">
    <location>
        <begin position="123"/>
        <end position="300"/>
    </location>
</feature>
<evidence type="ECO:0000256" key="8">
    <source>
        <dbReference type="ARBA" id="ARBA00023163"/>
    </source>
</evidence>
<evidence type="ECO:0000256" key="4">
    <source>
        <dbReference type="ARBA" id="ARBA00022695"/>
    </source>
</evidence>
<dbReference type="NCBIfam" id="TIGR02395">
    <property type="entry name" value="rpoN_sigma"/>
    <property type="match status" value="1"/>
</dbReference>
<organism evidence="13 14">
    <name type="scientific">Brytella acorum</name>
    <dbReference type="NCBI Taxonomy" id="2959299"/>
    <lineage>
        <taxon>Bacteria</taxon>
        <taxon>Pseudomonadati</taxon>
        <taxon>Pseudomonadota</taxon>
        <taxon>Alphaproteobacteria</taxon>
        <taxon>Acetobacterales</taxon>
        <taxon>Acetobacteraceae</taxon>
        <taxon>Brytella</taxon>
    </lineage>
</organism>
<dbReference type="GO" id="GO:0016779">
    <property type="term" value="F:nucleotidyltransferase activity"/>
    <property type="evidence" value="ECO:0007669"/>
    <property type="project" value="UniProtKB-KW"/>
</dbReference>
<feature type="compositionally biased region" description="Basic and acidic residues" evidence="10">
    <location>
        <begin position="79"/>
        <end position="108"/>
    </location>
</feature>
<keyword evidence="7 9" id="KW-0238">DNA-binding</keyword>
<dbReference type="Proteomes" id="UP001176960">
    <property type="component" value="Unassembled WGS sequence"/>
</dbReference>
<keyword evidence="4 9" id="KW-0548">Nucleotidyltransferase</keyword>
<evidence type="ECO:0000256" key="5">
    <source>
        <dbReference type="ARBA" id="ARBA00023015"/>
    </source>
</evidence>
<dbReference type="Pfam" id="PF04552">
    <property type="entry name" value="Sigma54_DBD"/>
    <property type="match status" value="1"/>
</dbReference>
<dbReference type="Gene3D" id="1.10.10.1330">
    <property type="entry name" value="RNA polymerase sigma-54 factor, core-binding domain"/>
    <property type="match status" value="1"/>
</dbReference>
<dbReference type="EMBL" id="CATKSH010000001">
    <property type="protein sequence ID" value="CAI9119390.1"/>
    <property type="molecule type" value="Genomic_DNA"/>
</dbReference>
<evidence type="ECO:0000256" key="7">
    <source>
        <dbReference type="ARBA" id="ARBA00023125"/>
    </source>
</evidence>
<proteinExistence type="inferred from homology"/>
<keyword evidence="2 9" id="KW-0240">DNA-directed RNA polymerase</keyword>
<feature type="region of interest" description="Disordered" evidence="10">
    <location>
        <begin position="53"/>
        <end position="117"/>
    </location>
</feature>
<dbReference type="PIRSF" id="PIRSF000774">
    <property type="entry name" value="RpoN"/>
    <property type="match status" value="1"/>
</dbReference>
<protein>
    <recommendedName>
        <fullName evidence="9">RNA polymerase sigma-54 factor</fullName>
    </recommendedName>
</protein>
<keyword evidence="3 9" id="KW-0808">Transferase</keyword>
<name>A0AA35UGA5_9PROT</name>
<dbReference type="Gene3D" id="1.10.10.60">
    <property type="entry name" value="Homeodomain-like"/>
    <property type="match status" value="1"/>
</dbReference>
<evidence type="ECO:0000256" key="1">
    <source>
        <dbReference type="ARBA" id="ARBA00008798"/>
    </source>
</evidence>
<keyword evidence="5 9" id="KW-0805">Transcription regulation</keyword>
<sequence>MMLPGLQLRQTSGLAMTPRMQQGIALLQRSNQEALEWLLQEAETNPLVEIEPAEQAAGEGSEPSDATHGIDDAFQSAGDADHTRDDDRDNNWLLDAPRDTLTHDEDRGGIIPDDEDSPFEQAAVSSLRDRLAEQLRQAALSDEDLIIGISLIGLLDEIGRIPDGIEDIAETLNVPIARIETVRTLMMGFAPVGCFARDLRECLAAQLRAKNRFDPAMDALLRHLPLIGSGELVRLRRLCGVDEEDFADMLGEIRALDPKPGFDPRNAGQPAIPDVLVVRHPDGFGVELNAETLPRVRIDHMLARRLDGGDPAARQYGKERIAHANWLSTALEQRSRSILLVAREVVMRQQGFLEHGIGALCPLTLRDVASVTRLHESTVSRITATRFIGTPRGVLPLRAFFSTALPSETGDAHSAESIRQRIRDMIAAETLADILSDDAITAKLQDGGIEIMRRTVAKYREGLGIANSAQRRRHLRLRQTARD</sequence>
<keyword evidence="6 9" id="KW-0731">Sigma factor</keyword>
<dbReference type="InterPro" id="IPR038709">
    <property type="entry name" value="RpoN_core-bd_sf"/>
</dbReference>
<dbReference type="GO" id="GO:0001216">
    <property type="term" value="F:DNA-binding transcription activator activity"/>
    <property type="evidence" value="ECO:0007669"/>
    <property type="project" value="InterPro"/>
</dbReference>
<evidence type="ECO:0000256" key="10">
    <source>
        <dbReference type="SAM" id="MobiDB-lite"/>
    </source>
</evidence>
<dbReference type="GO" id="GO:0016987">
    <property type="term" value="F:sigma factor activity"/>
    <property type="evidence" value="ECO:0007669"/>
    <property type="project" value="UniProtKB-KW"/>
</dbReference>
<dbReference type="Pfam" id="PF04963">
    <property type="entry name" value="Sigma54_CBD"/>
    <property type="match status" value="1"/>
</dbReference>
<comment type="similarity">
    <text evidence="1 9">Belongs to the sigma-54 factor family.</text>
</comment>
<evidence type="ECO:0000313" key="13">
    <source>
        <dbReference type="EMBL" id="CAI9119390.1"/>
    </source>
</evidence>
<evidence type="ECO:0000313" key="14">
    <source>
        <dbReference type="Proteomes" id="UP001176960"/>
    </source>
</evidence>
<evidence type="ECO:0000256" key="3">
    <source>
        <dbReference type="ARBA" id="ARBA00022679"/>
    </source>
</evidence>
<feature type="domain" description="RNA polymerase sigma factor 54 DNA-binding" evidence="11">
    <location>
        <begin position="315"/>
        <end position="473"/>
    </location>
</feature>
<dbReference type="GO" id="GO:0003677">
    <property type="term" value="F:DNA binding"/>
    <property type="evidence" value="ECO:0007669"/>
    <property type="project" value="UniProtKB-KW"/>
</dbReference>
<keyword evidence="14" id="KW-1185">Reference proteome</keyword>
<evidence type="ECO:0000256" key="6">
    <source>
        <dbReference type="ARBA" id="ARBA00023082"/>
    </source>
</evidence>
<dbReference type="AlphaFoldDB" id="A0AA35UGA5"/>
<evidence type="ECO:0000256" key="2">
    <source>
        <dbReference type="ARBA" id="ARBA00022478"/>
    </source>
</evidence>
<dbReference type="PRINTS" id="PR00045">
    <property type="entry name" value="SIGMA54FCT"/>
</dbReference>
<comment type="caution">
    <text evidence="13">The sequence shown here is derived from an EMBL/GenBank/DDBJ whole genome shotgun (WGS) entry which is preliminary data.</text>
</comment>
<evidence type="ECO:0000256" key="9">
    <source>
        <dbReference type="PIRNR" id="PIRNR000774"/>
    </source>
</evidence>
<reference evidence="13" key="1">
    <citation type="submission" date="2023-03" db="EMBL/GenBank/DDBJ databases">
        <authorList>
            <person name="Cleenwerck I."/>
        </authorList>
    </citation>
    <scope>NUCLEOTIDE SEQUENCE</scope>
    <source>
        <strain evidence="13">LMG 32879</strain>
    </source>
</reference>
<evidence type="ECO:0000259" key="12">
    <source>
        <dbReference type="Pfam" id="PF04963"/>
    </source>
</evidence>
<dbReference type="GO" id="GO:0006352">
    <property type="term" value="P:DNA-templated transcription initiation"/>
    <property type="evidence" value="ECO:0007669"/>
    <property type="project" value="InterPro"/>
</dbReference>
<dbReference type="InterPro" id="IPR007046">
    <property type="entry name" value="RNA_pol_sigma_54_core-bd"/>
</dbReference>
<dbReference type="PANTHER" id="PTHR32248:SF4">
    <property type="entry name" value="RNA POLYMERASE SIGMA-54 FACTOR"/>
    <property type="match status" value="1"/>
</dbReference>